<sequence length="794" mass="87205">MKISSGLFFVVCAAFSIVAVSQSFTDSEDTQTSSHQALVCGTPSVESVQVDNNKNEIHTVFHIPLPTPNTDEIGFGLFFGTLAMANEKLGGTKPLTQLDFIMDPSETAFSANITDKCDVNYENQAAAESNSIKDDRLVPPKTIGMIAHERRCLQTRYPESDVDWTSFVETNPLNSGNCGLGISKWHLRFNIARWLSAGNMNANSVSKQLVNGGQLYTFPLRIFMTAIPKNTGIPETFYSSYQFKLFKKSTVFAALSVSETNLNGFTAYFIQDFVQKMGDPTLLATGPFSTSPNNENLIKLEFNLVFFKETASGTVPTIEMELNNLVLKIADDPSPFELTDETGMGQSGGINCLTIGSDASSITRDQAPTQVNQSELIFANGVASSNGVFYKESLSIVCYVRVHENSSPLAGNARKVVPLRLEYTHTYTDQNTDALLTSPTRDPIAIFTQDINFEKLKKFVYATPLKAQIYKIPQSKISSIDRRTWTENDVRTAMVNAFGTTDIPRQALSVSVETPVIGAVTLDNAGDMGNFNLKMISAFIMANSVSSQSFVSFAQEDSNVPESTISNPCNLVSYYALGNLIGLSTLYSDTQSDSYTERLEAPVKELLENTNSQSFYAGNSLFEINPNLKTKAFTSNYLLQDAFGAQDVLFVPFLPKFRIANGLAIDTYETRLCMIVEVEPYTGGNLPSARRLLAVEARDTTDREANTLETKFTITTADFRSSDTSGSDAASDDTSVDNVDAEDNDESFTNTNWTLSIVLITFVVTSAAIIIVIVVLSILIKKKNHDEMQKESEK</sequence>
<keyword evidence="5" id="KW-1185">Reference proteome</keyword>
<evidence type="ECO:0000256" key="2">
    <source>
        <dbReference type="SAM" id="Phobius"/>
    </source>
</evidence>
<evidence type="ECO:0000256" key="1">
    <source>
        <dbReference type="SAM" id="MobiDB-lite"/>
    </source>
</evidence>
<protein>
    <submittedName>
        <fullName evidence="4">Uncharacterized protein</fullName>
    </submittedName>
</protein>
<feature type="chain" id="PRO_5042257933" evidence="3">
    <location>
        <begin position="24"/>
        <end position="794"/>
    </location>
</feature>
<keyword evidence="2" id="KW-1133">Transmembrane helix</keyword>
<evidence type="ECO:0000313" key="4">
    <source>
        <dbReference type="EMBL" id="KAK3249146.1"/>
    </source>
</evidence>
<name>A0AAE0C628_9CHLO</name>
<dbReference type="Proteomes" id="UP001190700">
    <property type="component" value="Unassembled WGS sequence"/>
</dbReference>
<feature type="transmembrane region" description="Helical" evidence="2">
    <location>
        <begin position="753"/>
        <end position="780"/>
    </location>
</feature>
<comment type="caution">
    <text evidence="4">The sequence shown here is derived from an EMBL/GenBank/DDBJ whole genome shotgun (WGS) entry which is preliminary data.</text>
</comment>
<reference evidence="4 5" key="1">
    <citation type="journal article" date="2015" name="Genome Biol. Evol.">
        <title>Comparative Genomics of a Bacterivorous Green Alga Reveals Evolutionary Causalities and Consequences of Phago-Mixotrophic Mode of Nutrition.</title>
        <authorList>
            <person name="Burns J.A."/>
            <person name="Paasch A."/>
            <person name="Narechania A."/>
            <person name="Kim E."/>
        </authorList>
    </citation>
    <scope>NUCLEOTIDE SEQUENCE [LARGE SCALE GENOMIC DNA]</scope>
    <source>
        <strain evidence="4 5">PLY_AMNH</strain>
    </source>
</reference>
<evidence type="ECO:0000313" key="5">
    <source>
        <dbReference type="Proteomes" id="UP001190700"/>
    </source>
</evidence>
<evidence type="ECO:0000256" key="3">
    <source>
        <dbReference type="SAM" id="SignalP"/>
    </source>
</evidence>
<accession>A0AAE0C628</accession>
<keyword evidence="2" id="KW-0472">Membrane</keyword>
<keyword evidence="2" id="KW-0812">Transmembrane</keyword>
<gene>
    <name evidence="4" type="ORF">CYMTET_41409</name>
</gene>
<dbReference type="AlphaFoldDB" id="A0AAE0C628"/>
<feature type="compositionally biased region" description="Acidic residues" evidence="1">
    <location>
        <begin position="730"/>
        <end position="744"/>
    </location>
</feature>
<keyword evidence="3" id="KW-0732">Signal</keyword>
<proteinExistence type="predicted"/>
<feature type="region of interest" description="Disordered" evidence="1">
    <location>
        <begin position="719"/>
        <end position="744"/>
    </location>
</feature>
<organism evidence="4 5">
    <name type="scientific">Cymbomonas tetramitiformis</name>
    <dbReference type="NCBI Taxonomy" id="36881"/>
    <lineage>
        <taxon>Eukaryota</taxon>
        <taxon>Viridiplantae</taxon>
        <taxon>Chlorophyta</taxon>
        <taxon>Pyramimonadophyceae</taxon>
        <taxon>Pyramimonadales</taxon>
        <taxon>Pyramimonadaceae</taxon>
        <taxon>Cymbomonas</taxon>
    </lineage>
</organism>
<dbReference type="EMBL" id="LGRX02027573">
    <property type="protein sequence ID" value="KAK3249146.1"/>
    <property type="molecule type" value="Genomic_DNA"/>
</dbReference>
<feature type="signal peptide" evidence="3">
    <location>
        <begin position="1"/>
        <end position="23"/>
    </location>
</feature>